<dbReference type="PROSITE" id="PS51146">
    <property type="entry name" value="KAIC"/>
    <property type="match status" value="2"/>
</dbReference>
<protein>
    <recommendedName>
        <fullName evidence="1">non-specific serine/threonine protein kinase</fullName>
        <ecNumber evidence="1">2.7.11.1</ecNumber>
    </recommendedName>
</protein>
<dbReference type="EC" id="2.7.11.1" evidence="1"/>
<evidence type="ECO:0000256" key="1">
    <source>
        <dbReference type="ARBA" id="ARBA00012513"/>
    </source>
</evidence>
<dbReference type="GO" id="GO:0005524">
    <property type="term" value="F:ATP binding"/>
    <property type="evidence" value="ECO:0007669"/>
    <property type="project" value="InterPro"/>
</dbReference>
<proteinExistence type="predicted"/>
<dbReference type="InterPro" id="IPR027417">
    <property type="entry name" value="P-loop_NTPase"/>
</dbReference>
<dbReference type="OrthoDB" id="9787927at2"/>
<keyword evidence="4" id="KW-0677">Repeat</keyword>
<dbReference type="RefSeq" id="WP_091946580.1">
    <property type="nucleotide sequence ID" value="NZ_FOSV01000009.1"/>
</dbReference>
<evidence type="ECO:0000256" key="4">
    <source>
        <dbReference type="ARBA" id="ARBA00022737"/>
    </source>
</evidence>
<dbReference type="STRING" id="414703.SAMN04488125_10911"/>
<dbReference type="PIRSF" id="PIRSF039117">
    <property type="entry name" value="KaiC"/>
    <property type="match status" value="1"/>
</dbReference>
<dbReference type="EMBL" id="FOSV01000009">
    <property type="protein sequence ID" value="SFL10921.1"/>
    <property type="molecule type" value="Genomic_DNA"/>
</dbReference>
<sequence length="508" mass="54925">MNQPAGTPGARPGPGARISTGLPGLDEVLCGGLTPDRLYLVEGTPGTGKTTLALQFLLGGAAKGEPSLYVTLSETADELRAAAATHGWSLGGVDVYELVSEFGLDPDSEQSILHPSEVELGETVREVIARVEAINPVRVVFDSLSELRLLAQNPLRYRRQILALKHFFAKRACTVLMLDDRTSEAGDVQLHSIAHGVISLGQATREFGSERRRLRIVKMRGIKFRGGYHDFTLETGGIRVFPRLIAAEHHGRFEPTARSTGSAELDLLLGGGLSPGTNTLLLGPSGVGKTTTGIRCMLAALERGESATYYLFDEGLATLLARSKLLGMDLRPHLESGRLTITQIDAAELSPGEFAMMVREAVEERGSTFVAIDSLNAYLHAMPGEQFLLLQMHELVSYLNQQGVITLLVLGQHGIVGEVRTDTDLSYLSDCILLFRFFEARAEIRTALSVVKSRVNAHERSIRELRLSTDGLQVGAILTDFEGVLTGLPSYRGRVAMLSEPDAPGTDA</sequence>
<evidence type="ECO:0000259" key="7">
    <source>
        <dbReference type="PROSITE" id="PS51146"/>
    </source>
</evidence>
<dbReference type="GO" id="GO:0016787">
    <property type="term" value="F:hydrolase activity"/>
    <property type="evidence" value="ECO:0007669"/>
    <property type="project" value="UniProtKB-KW"/>
</dbReference>
<evidence type="ECO:0000256" key="3">
    <source>
        <dbReference type="ARBA" id="ARBA00022679"/>
    </source>
</evidence>
<keyword evidence="5" id="KW-0418">Kinase</keyword>
<dbReference type="PANTHER" id="PTHR42926:SF1">
    <property type="entry name" value="CIRCADIAN CLOCK OSCILLATOR PROTEIN KAIC 1"/>
    <property type="match status" value="1"/>
</dbReference>
<dbReference type="Proteomes" id="UP000198804">
    <property type="component" value="Unassembled WGS sequence"/>
</dbReference>
<dbReference type="CDD" id="cd19488">
    <property type="entry name" value="KaiC-like_N"/>
    <property type="match status" value="1"/>
</dbReference>
<dbReference type="GO" id="GO:0004674">
    <property type="term" value="F:protein serine/threonine kinase activity"/>
    <property type="evidence" value="ECO:0007669"/>
    <property type="project" value="UniProtKB-EC"/>
</dbReference>
<dbReference type="InterPro" id="IPR003593">
    <property type="entry name" value="AAA+_ATPase"/>
</dbReference>
<dbReference type="InterPro" id="IPR010624">
    <property type="entry name" value="KaiC_dom"/>
</dbReference>
<evidence type="ECO:0000256" key="6">
    <source>
        <dbReference type="ARBA" id="ARBA00022801"/>
    </source>
</evidence>
<keyword evidence="3" id="KW-0808">Transferase</keyword>
<dbReference type="InterPro" id="IPR014774">
    <property type="entry name" value="KaiC-like_dom"/>
</dbReference>
<dbReference type="PANTHER" id="PTHR42926">
    <property type="match status" value="1"/>
</dbReference>
<accession>A0A1I4F3E9</accession>
<dbReference type="SUPFAM" id="SSF52540">
    <property type="entry name" value="P-loop containing nucleoside triphosphate hydrolases"/>
    <property type="match status" value="2"/>
</dbReference>
<dbReference type="Gene3D" id="3.40.50.300">
    <property type="entry name" value="P-loop containing nucleotide triphosphate hydrolases"/>
    <property type="match status" value="2"/>
</dbReference>
<feature type="domain" description="KaiC" evidence="7">
    <location>
        <begin position="256"/>
        <end position="491"/>
    </location>
</feature>
<dbReference type="InterPro" id="IPR030665">
    <property type="entry name" value="KaiC"/>
</dbReference>
<name>A0A1I4F3E9_9HYPH</name>
<evidence type="ECO:0000256" key="2">
    <source>
        <dbReference type="ARBA" id="ARBA00022553"/>
    </source>
</evidence>
<feature type="domain" description="KaiC" evidence="7">
    <location>
        <begin position="16"/>
        <end position="254"/>
    </location>
</feature>
<dbReference type="PRINTS" id="PR01874">
    <property type="entry name" value="DNAREPAIRADA"/>
</dbReference>
<evidence type="ECO:0000313" key="9">
    <source>
        <dbReference type="Proteomes" id="UP000198804"/>
    </source>
</evidence>
<keyword evidence="2" id="KW-0597">Phosphoprotein</keyword>
<evidence type="ECO:0000256" key="5">
    <source>
        <dbReference type="ARBA" id="ARBA00022777"/>
    </source>
</evidence>
<dbReference type="InterPro" id="IPR051347">
    <property type="entry name" value="Circadian_clock_KaiC-rel"/>
</dbReference>
<dbReference type="Pfam" id="PF06745">
    <property type="entry name" value="ATPase"/>
    <property type="match status" value="2"/>
</dbReference>
<keyword evidence="6" id="KW-0378">Hydrolase</keyword>
<dbReference type="SMART" id="SM00382">
    <property type="entry name" value="AAA"/>
    <property type="match status" value="2"/>
</dbReference>
<gene>
    <name evidence="8" type="ORF">SAMN04488125_10911</name>
</gene>
<evidence type="ECO:0000313" key="8">
    <source>
        <dbReference type="EMBL" id="SFL10921.1"/>
    </source>
</evidence>
<dbReference type="AlphaFoldDB" id="A0A1I4F3E9"/>
<keyword evidence="9" id="KW-1185">Reference proteome</keyword>
<organism evidence="8 9">
    <name type="scientific">Methylorubrum salsuginis</name>
    <dbReference type="NCBI Taxonomy" id="414703"/>
    <lineage>
        <taxon>Bacteria</taxon>
        <taxon>Pseudomonadati</taxon>
        <taxon>Pseudomonadota</taxon>
        <taxon>Alphaproteobacteria</taxon>
        <taxon>Hyphomicrobiales</taxon>
        <taxon>Methylobacteriaceae</taxon>
        <taxon>Methylorubrum</taxon>
    </lineage>
</organism>
<reference evidence="9" key="1">
    <citation type="submission" date="2016-10" db="EMBL/GenBank/DDBJ databases">
        <authorList>
            <person name="Varghese N."/>
            <person name="Submissions S."/>
        </authorList>
    </citation>
    <scope>NUCLEOTIDE SEQUENCE [LARGE SCALE GENOMIC DNA]</scope>
    <source>
        <strain evidence="9">CGMCC 1.6474</strain>
    </source>
</reference>